<protein>
    <recommendedName>
        <fullName evidence="1">Cupin type-1 domain-containing protein</fullName>
    </recommendedName>
</protein>
<proteinExistence type="predicted"/>
<dbReference type="Proteomes" id="UP001054889">
    <property type="component" value="Unassembled WGS sequence"/>
</dbReference>
<accession>A0AAV5D5V9</accession>
<dbReference type="InterPro" id="IPR014710">
    <property type="entry name" value="RmlC-like_jellyroll"/>
</dbReference>
<dbReference type="InterPro" id="IPR006045">
    <property type="entry name" value="Cupin_1"/>
</dbReference>
<name>A0AAV5D5V9_ELECO</name>
<dbReference type="PANTHER" id="PTHR31238">
    <property type="entry name" value="GERMIN-LIKE PROTEIN SUBFAMILY 3 MEMBER 3"/>
    <property type="match status" value="1"/>
</dbReference>
<reference evidence="2" key="1">
    <citation type="journal article" date="2018" name="DNA Res.">
        <title>Multiple hybrid de novo genome assembly of finger millet, an orphan allotetraploid crop.</title>
        <authorList>
            <person name="Hatakeyama M."/>
            <person name="Aluri S."/>
            <person name="Balachadran M.T."/>
            <person name="Sivarajan S.R."/>
            <person name="Patrignani A."/>
            <person name="Gruter S."/>
            <person name="Poveda L."/>
            <person name="Shimizu-Inatsugi R."/>
            <person name="Baeten J."/>
            <person name="Francoijs K.J."/>
            <person name="Nataraja K.N."/>
            <person name="Reddy Y.A.N."/>
            <person name="Phadnis S."/>
            <person name="Ravikumar R.L."/>
            <person name="Schlapbach R."/>
            <person name="Sreeman S.M."/>
            <person name="Shimizu K.K."/>
        </authorList>
    </citation>
    <scope>NUCLEOTIDE SEQUENCE</scope>
</reference>
<dbReference type="Gene3D" id="2.60.120.10">
    <property type="entry name" value="Jelly Rolls"/>
    <property type="match status" value="1"/>
</dbReference>
<feature type="domain" description="Cupin type-1" evidence="1">
    <location>
        <begin position="28"/>
        <end position="84"/>
    </location>
</feature>
<evidence type="ECO:0000259" key="1">
    <source>
        <dbReference type="Pfam" id="PF00190"/>
    </source>
</evidence>
<gene>
    <name evidence="2" type="primary">ga24065</name>
    <name evidence="2" type="ORF">PR202_ga24065</name>
</gene>
<evidence type="ECO:0000313" key="2">
    <source>
        <dbReference type="EMBL" id="GJN06343.1"/>
    </source>
</evidence>
<dbReference type="Pfam" id="PF00190">
    <property type="entry name" value="Cupin_1"/>
    <property type="match status" value="1"/>
</dbReference>
<dbReference type="EMBL" id="BQKI01000012">
    <property type="protein sequence ID" value="GJN06343.1"/>
    <property type="molecule type" value="Genomic_DNA"/>
</dbReference>
<dbReference type="SUPFAM" id="SSF51182">
    <property type="entry name" value="RmlC-like cupins"/>
    <property type="match status" value="1"/>
</dbReference>
<keyword evidence="3" id="KW-1185">Reference proteome</keyword>
<dbReference type="InterPro" id="IPR011051">
    <property type="entry name" value="RmlC_Cupin_sf"/>
</dbReference>
<evidence type="ECO:0000313" key="3">
    <source>
        <dbReference type="Proteomes" id="UP001054889"/>
    </source>
</evidence>
<dbReference type="AlphaFoldDB" id="A0AAV5D5V9"/>
<reference evidence="2" key="2">
    <citation type="submission" date="2021-12" db="EMBL/GenBank/DDBJ databases">
        <title>Resequencing data analysis of finger millet.</title>
        <authorList>
            <person name="Hatakeyama M."/>
            <person name="Aluri S."/>
            <person name="Balachadran M.T."/>
            <person name="Sivarajan S.R."/>
            <person name="Poveda L."/>
            <person name="Shimizu-Inatsugi R."/>
            <person name="Schlapbach R."/>
            <person name="Sreeman S.M."/>
            <person name="Shimizu K.K."/>
        </authorList>
    </citation>
    <scope>NUCLEOTIDE SEQUENCE</scope>
</reference>
<organism evidence="2 3">
    <name type="scientific">Eleusine coracana subsp. coracana</name>
    <dbReference type="NCBI Taxonomy" id="191504"/>
    <lineage>
        <taxon>Eukaryota</taxon>
        <taxon>Viridiplantae</taxon>
        <taxon>Streptophyta</taxon>
        <taxon>Embryophyta</taxon>
        <taxon>Tracheophyta</taxon>
        <taxon>Spermatophyta</taxon>
        <taxon>Magnoliopsida</taxon>
        <taxon>Liliopsida</taxon>
        <taxon>Poales</taxon>
        <taxon>Poaceae</taxon>
        <taxon>PACMAD clade</taxon>
        <taxon>Chloridoideae</taxon>
        <taxon>Cynodonteae</taxon>
        <taxon>Eleusininae</taxon>
        <taxon>Eleusine</taxon>
    </lineage>
</organism>
<sequence>MYGAVRPGCINKLTGCAASPVLYHAVHIPARLVHFQQNRGHGPAAVIAAFNSQLQGTQAIAMTLFGAMPPVPSDILAKAFRIDNGLVDAIKVVCVCA</sequence>
<comment type="caution">
    <text evidence="2">The sequence shown here is derived from an EMBL/GenBank/DDBJ whole genome shotgun (WGS) entry which is preliminary data.</text>
</comment>